<comment type="similarity">
    <text evidence="1">Belongs to the NAD(P)-dependent epimerase/dehydratase family. SDR39U1 subfamily.</text>
</comment>
<reference evidence="4 5" key="1">
    <citation type="submission" date="2016-10" db="EMBL/GenBank/DDBJ databases">
        <authorList>
            <person name="de Groot N.N."/>
        </authorList>
    </citation>
    <scope>NUCLEOTIDE SEQUENCE [LARGE SCALE GENOMIC DNA]</scope>
    <source>
        <strain evidence="4 5">DSM 45514</strain>
    </source>
</reference>
<sequence length="303" mass="33354">MRIAMTGSTGLIGSRLVRHLTQSGCKVTRIVRGPTPEGVNTRVLRWQPDCGWIDRDRLEGHDVIIHLAGENIAAGRWTNRRKQRILYSRREGTRLLCEALAGLKHPPQTLLSASAVGYYGNKASGQTVTEADSAGEGFLAQVSREWEQSTLPAQEAGIRVVQLRFGMVLSREGGALAAMLPVFRLGIGGRLGRGDQMMSWIALDEIPSAVDFILKEEHLSGPINMVAPHCVTNREFTRALGRVLRRPTLFALPAPVARLALGEMAESLLLKGCPVVPQRLTDAGYRFRWPDLEAALRHQLKAE</sequence>
<proteinExistence type="inferred from homology"/>
<dbReference type="NCBIfam" id="TIGR01777">
    <property type="entry name" value="yfcH"/>
    <property type="match status" value="1"/>
</dbReference>
<evidence type="ECO:0000313" key="4">
    <source>
        <dbReference type="EMBL" id="SDC92894.1"/>
    </source>
</evidence>
<feature type="domain" description="DUF1731" evidence="3">
    <location>
        <begin position="252"/>
        <end position="298"/>
    </location>
</feature>
<dbReference type="EMBL" id="FMZA01000022">
    <property type="protein sequence ID" value="SDC92894.1"/>
    <property type="molecule type" value="Genomic_DNA"/>
</dbReference>
<dbReference type="InterPro" id="IPR036291">
    <property type="entry name" value="NAD(P)-bd_dom_sf"/>
</dbReference>
<dbReference type="AlphaFoldDB" id="A0A1G6QLJ4"/>
<dbReference type="PANTHER" id="PTHR11092:SF0">
    <property type="entry name" value="EPIMERASE FAMILY PROTEIN SDR39U1"/>
    <property type="match status" value="1"/>
</dbReference>
<dbReference type="InterPro" id="IPR013549">
    <property type="entry name" value="DUF1731"/>
</dbReference>
<accession>A0A1G6QLJ4</accession>
<dbReference type="PANTHER" id="PTHR11092">
    <property type="entry name" value="SUGAR NUCLEOTIDE EPIMERASE RELATED"/>
    <property type="match status" value="1"/>
</dbReference>
<protein>
    <recommendedName>
        <fullName evidence="6">TIGR01777 family protein</fullName>
    </recommendedName>
</protein>
<evidence type="ECO:0008006" key="6">
    <source>
        <dbReference type="Google" id="ProtNLM"/>
    </source>
</evidence>
<dbReference type="InterPro" id="IPR010099">
    <property type="entry name" value="SDR39U1"/>
</dbReference>
<dbReference type="STRING" id="1236220.SAMN04488112_12234"/>
<dbReference type="OrthoDB" id="9801773at2"/>
<evidence type="ECO:0000259" key="2">
    <source>
        <dbReference type="Pfam" id="PF01370"/>
    </source>
</evidence>
<dbReference type="Gene3D" id="3.40.50.720">
    <property type="entry name" value="NAD(P)-binding Rossmann-like Domain"/>
    <property type="match status" value="1"/>
</dbReference>
<dbReference type="Pfam" id="PF01370">
    <property type="entry name" value="Epimerase"/>
    <property type="match status" value="1"/>
</dbReference>
<dbReference type="InterPro" id="IPR001509">
    <property type="entry name" value="Epimerase_deHydtase"/>
</dbReference>
<keyword evidence="5" id="KW-1185">Reference proteome</keyword>
<gene>
    <name evidence="4" type="ORF">SAMN04488112_12234</name>
</gene>
<feature type="domain" description="NAD-dependent epimerase/dehydratase" evidence="2">
    <location>
        <begin position="3"/>
        <end position="216"/>
    </location>
</feature>
<evidence type="ECO:0000256" key="1">
    <source>
        <dbReference type="ARBA" id="ARBA00009353"/>
    </source>
</evidence>
<evidence type="ECO:0000313" key="5">
    <source>
        <dbReference type="Proteomes" id="UP000199387"/>
    </source>
</evidence>
<dbReference type="Pfam" id="PF08338">
    <property type="entry name" value="DUF1731"/>
    <property type="match status" value="1"/>
</dbReference>
<dbReference type="Proteomes" id="UP000199387">
    <property type="component" value="Unassembled WGS sequence"/>
</dbReference>
<dbReference type="RefSeq" id="WP_091572583.1">
    <property type="nucleotide sequence ID" value="NZ_FMZA01000022.1"/>
</dbReference>
<organism evidence="4 5">
    <name type="scientific">Melghirimyces thermohalophilus</name>
    <dbReference type="NCBI Taxonomy" id="1236220"/>
    <lineage>
        <taxon>Bacteria</taxon>
        <taxon>Bacillati</taxon>
        <taxon>Bacillota</taxon>
        <taxon>Bacilli</taxon>
        <taxon>Bacillales</taxon>
        <taxon>Thermoactinomycetaceae</taxon>
        <taxon>Melghirimyces</taxon>
    </lineage>
</organism>
<evidence type="ECO:0000259" key="3">
    <source>
        <dbReference type="Pfam" id="PF08338"/>
    </source>
</evidence>
<name>A0A1G6QLJ4_9BACL</name>
<dbReference type="SUPFAM" id="SSF51735">
    <property type="entry name" value="NAD(P)-binding Rossmann-fold domains"/>
    <property type="match status" value="1"/>
</dbReference>